<dbReference type="Pfam" id="PF24755">
    <property type="entry name" value="SpoVR_C"/>
    <property type="match status" value="1"/>
</dbReference>
<evidence type="ECO:0000313" key="4">
    <source>
        <dbReference type="Proteomes" id="UP000777784"/>
    </source>
</evidence>
<sequence length="492" mass="58984">MSLPPHLREQAARIADIAHSYGLDFYPTIFEVVTWEELTEVASYCGFPIRYPHWRFGMEYERLMKGHIYGLSRIYELVINHNPCYAYLLEANEDLDQKLVMAHVYAHCDFFKNNRFFDDTDRKMINQMAHHSSSVRRWMETFGVDAVEQFIDVALSLENLIDIHSPPDRPALISGDVDREKIPSIQKLRSKEYMDEFINPQKFLEEQRRKIMEERERNRKFPQKPERDILWFLIQHAPLERWQRQMLEIIRREAYYFIPQMQTKIMNEGWATYWHSRIMTEKVLDPSEVIDYADRCAGILAMPHGSVNPYKIGVQLWRDIKERWDKGRFGKEWEECDNLAEKSNWDKNPRLGEQKIFEARRIYNDITFIDEFLTREFCIEHQLFTFEWNENTNRYEIQSRDFKKIKEKLLFSLTNAGNPIILIENGNYKNRGELLLFHEHQGVDLDRNYACDTLRNLSRVWGRPVHVTTRLKDKSKIYSHDGETFSEEDIKT</sequence>
<protein>
    <submittedName>
        <fullName evidence="3">SpoVR family protein</fullName>
    </submittedName>
</protein>
<proteinExistence type="predicted"/>
<dbReference type="AlphaFoldDB" id="A0A948RUW0"/>
<organism evidence="3 4">
    <name type="scientific">Eiseniibacteriota bacterium</name>
    <dbReference type="NCBI Taxonomy" id="2212470"/>
    <lineage>
        <taxon>Bacteria</taxon>
        <taxon>Candidatus Eiseniibacteriota</taxon>
    </lineage>
</organism>
<evidence type="ECO:0000259" key="2">
    <source>
        <dbReference type="Pfam" id="PF24755"/>
    </source>
</evidence>
<reference evidence="3" key="1">
    <citation type="submission" date="2021-05" db="EMBL/GenBank/DDBJ databases">
        <title>Energy efficiency and biological interactions define the core microbiome of deep oligotrophic groundwater.</title>
        <authorList>
            <person name="Mehrshad M."/>
            <person name="Lopez-Fernandez M."/>
            <person name="Bell E."/>
            <person name="Bernier-Latmani R."/>
            <person name="Bertilsson S."/>
            <person name="Dopson M."/>
        </authorList>
    </citation>
    <scope>NUCLEOTIDE SEQUENCE</scope>
    <source>
        <strain evidence="3">Modern_marine.mb.64</strain>
    </source>
</reference>
<dbReference type="EMBL" id="JAHJDP010000056">
    <property type="protein sequence ID" value="MBU2691320.1"/>
    <property type="molecule type" value="Genomic_DNA"/>
</dbReference>
<gene>
    <name evidence="3" type="ORF">KJ970_10385</name>
</gene>
<dbReference type="PANTHER" id="PTHR30029:SF2">
    <property type="entry name" value="STAGE V SPORULATION PROTEIN R"/>
    <property type="match status" value="1"/>
</dbReference>
<dbReference type="Proteomes" id="UP000777784">
    <property type="component" value="Unassembled WGS sequence"/>
</dbReference>
<name>A0A948RUW0_UNCEI</name>
<dbReference type="InterPro" id="IPR007390">
    <property type="entry name" value="Spore_V_R"/>
</dbReference>
<dbReference type="Pfam" id="PF04293">
    <property type="entry name" value="SpoVR"/>
    <property type="match status" value="1"/>
</dbReference>
<accession>A0A948RUW0</accession>
<dbReference type="PANTHER" id="PTHR30029">
    <property type="entry name" value="STAGE V SPORULATION PROTEIN R"/>
    <property type="match status" value="1"/>
</dbReference>
<dbReference type="InterPro" id="IPR056174">
    <property type="entry name" value="SpoVR_N"/>
</dbReference>
<dbReference type="InterPro" id="IPR057008">
    <property type="entry name" value="SpoVR-like_C"/>
</dbReference>
<evidence type="ECO:0000313" key="3">
    <source>
        <dbReference type="EMBL" id="MBU2691320.1"/>
    </source>
</evidence>
<feature type="domain" description="SpoVR-like C-terminal" evidence="2">
    <location>
        <begin position="419"/>
        <end position="469"/>
    </location>
</feature>
<evidence type="ECO:0000259" key="1">
    <source>
        <dbReference type="Pfam" id="PF04293"/>
    </source>
</evidence>
<feature type="domain" description="SpoVR protein-like N-terminal" evidence="1">
    <location>
        <begin position="6"/>
        <end position="416"/>
    </location>
</feature>
<comment type="caution">
    <text evidence="3">The sequence shown here is derived from an EMBL/GenBank/DDBJ whole genome shotgun (WGS) entry which is preliminary data.</text>
</comment>